<proteinExistence type="predicted"/>
<dbReference type="AlphaFoldDB" id="S5ZU91"/>
<keyword evidence="3" id="KW-1185">Reference proteome</keyword>
<keyword evidence="1" id="KW-0812">Transmembrane</keyword>
<dbReference type="KEGG" id="tped:TPE_1260"/>
<feature type="transmembrane region" description="Helical" evidence="1">
    <location>
        <begin position="6"/>
        <end position="24"/>
    </location>
</feature>
<dbReference type="Proteomes" id="UP000015620">
    <property type="component" value="Chromosome"/>
</dbReference>
<keyword evidence="1" id="KW-1133">Transmembrane helix</keyword>
<gene>
    <name evidence="2" type="ORF">TPE_1260</name>
</gene>
<evidence type="ECO:0000313" key="2">
    <source>
        <dbReference type="EMBL" id="AGT43755.1"/>
    </source>
</evidence>
<feature type="transmembrane region" description="Helical" evidence="1">
    <location>
        <begin position="31"/>
        <end position="48"/>
    </location>
</feature>
<sequence length="49" mass="6019">MFLHYNFHFSFLGILTVVLNKSCIITRNRPFVFHLNFIEILFAYSYHFF</sequence>
<dbReference type="STRING" id="1291379.TPE_1260"/>
<evidence type="ECO:0000313" key="3">
    <source>
        <dbReference type="Proteomes" id="UP000015620"/>
    </source>
</evidence>
<dbReference type="HOGENOM" id="CLU_3141882_0_0_12"/>
<accession>S5ZU91</accession>
<dbReference type="PATRIC" id="fig|1291379.3.peg.1257"/>
<protein>
    <submittedName>
        <fullName evidence="2">Uncharacterized protein</fullName>
    </submittedName>
</protein>
<keyword evidence="1" id="KW-0472">Membrane</keyword>
<dbReference type="EMBL" id="CP004120">
    <property type="protein sequence ID" value="AGT43755.1"/>
    <property type="molecule type" value="Genomic_DNA"/>
</dbReference>
<organism evidence="2 3">
    <name type="scientific">Treponema pedis str. T A4</name>
    <dbReference type="NCBI Taxonomy" id="1291379"/>
    <lineage>
        <taxon>Bacteria</taxon>
        <taxon>Pseudomonadati</taxon>
        <taxon>Spirochaetota</taxon>
        <taxon>Spirochaetia</taxon>
        <taxon>Spirochaetales</taxon>
        <taxon>Treponemataceae</taxon>
        <taxon>Treponema</taxon>
    </lineage>
</organism>
<reference evidence="2 3" key="1">
    <citation type="journal article" date="2013" name="PLoS ONE">
        <title>Genome-Wide Relatedness of Treponema pedis, from Gingiva and Necrotic Skin Lesions of Pigs, with the Human Oral Pathogen Treponema denticola.</title>
        <authorList>
            <person name="Svartstrom O."/>
            <person name="Mushtaq M."/>
            <person name="Pringle M."/>
            <person name="Segerman B."/>
        </authorList>
    </citation>
    <scope>NUCLEOTIDE SEQUENCE [LARGE SCALE GENOMIC DNA]</scope>
    <source>
        <strain evidence="2">T A4</strain>
    </source>
</reference>
<evidence type="ECO:0000256" key="1">
    <source>
        <dbReference type="SAM" id="Phobius"/>
    </source>
</evidence>
<name>S5ZU91_9SPIR</name>